<dbReference type="Proteomes" id="UP000233293">
    <property type="component" value="Unassembled WGS sequence"/>
</dbReference>
<name>A0A2N3Q030_9PROT</name>
<evidence type="ECO:0008006" key="3">
    <source>
        <dbReference type="Google" id="ProtNLM"/>
    </source>
</evidence>
<proteinExistence type="predicted"/>
<evidence type="ECO:0000313" key="2">
    <source>
        <dbReference type="Proteomes" id="UP000233293"/>
    </source>
</evidence>
<protein>
    <recommendedName>
        <fullName evidence="3">Flagellar protein FlgN</fullName>
    </recommendedName>
</protein>
<gene>
    <name evidence="1" type="ORF">CWS72_02350</name>
</gene>
<organism evidence="1 2">
    <name type="scientific">Telmatospirillum siberiense</name>
    <dbReference type="NCBI Taxonomy" id="382514"/>
    <lineage>
        <taxon>Bacteria</taxon>
        <taxon>Pseudomonadati</taxon>
        <taxon>Pseudomonadota</taxon>
        <taxon>Alphaproteobacteria</taxon>
        <taxon>Rhodospirillales</taxon>
        <taxon>Rhodospirillaceae</taxon>
        <taxon>Telmatospirillum</taxon>
    </lineage>
</organism>
<reference evidence="2" key="1">
    <citation type="submission" date="2017-12" db="EMBL/GenBank/DDBJ databases">
        <title>Draft genome sequence of Telmatospirillum siberiense 26-4b1T, an acidotolerant peatland alphaproteobacterium potentially involved in sulfur cycling.</title>
        <authorList>
            <person name="Hausmann B."/>
            <person name="Pjevac P."/>
            <person name="Schreck K."/>
            <person name="Herbold C.W."/>
            <person name="Daims H."/>
            <person name="Wagner M."/>
            <person name="Pester M."/>
            <person name="Loy A."/>
        </authorList>
    </citation>
    <scope>NUCLEOTIDE SEQUENCE [LARGE SCALE GENOMIC DNA]</scope>
    <source>
        <strain evidence="2">26-4b1</strain>
    </source>
</reference>
<dbReference type="EMBL" id="PIUM01000002">
    <property type="protein sequence ID" value="PKU26005.1"/>
    <property type="molecule type" value="Genomic_DNA"/>
</dbReference>
<dbReference type="RefSeq" id="WP_101248967.1">
    <property type="nucleotide sequence ID" value="NZ_PIUM01000002.1"/>
</dbReference>
<accession>A0A2N3Q030</accession>
<keyword evidence="2" id="KW-1185">Reference proteome</keyword>
<dbReference type="AlphaFoldDB" id="A0A2N3Q030"/>
<sequence>MRYDSEGRESLNLLQKKAARKLAEIHQLMAPGLAAPAGLEELQHAAQLRMAELSPVEREKLKAKAIVAMSHLERLMSEMSQQLVDIGEELRKVNRQGQAVGAYGKTVARAGRHRPAYM</sequence>
<comment type="caution">
    <text evidence="1">The sequence shown here is derived from an EMBL/GenBank/DDBJ whole genome shotgun (WGS) entry which is preliminary data.</text>
</comment>
<evidence type="ECO:0000313" key="1">
    <source>
        <dbReference type="EMBL" id="PKU26005.1"/>
    </source>
</evidence>